<dbReference type="InterPro" id="IPR020807">
    <property type="entry name" value="PKS_DH"/>
</dbReference>
<dbReference type="InterPro" id="IPR016039">
    <property type="entry name" value="Thiolase-like"/>
</dbReference>
<keyword evidence="5" id="KW-0560">Oxidoreductase</keyword>
<dbReference type="Pfam" id="PF02801">
    <property type="entry name" value="Ketoacyl-synt_C"/>
    <property type="match status" value="1"/>
</dbReference>
<dbReference type="InterPro" id="IPR013154">
    <property type="entry name" value="ADH-like_N"/>
</dbReference>
<dbReference type="SMART" id="SM00825">
    <property type="entry name" value="PKS_KS"/>
    <property type="match status" value="1"/>
</dbReference>
<feature type="domain" description="PKS/mFAS DH" evidence="11">
    <location>
        <begin position="977"/>
        <end position="1293"/>
    </location>
</feature>
<dbReference type="Gene3D" id="3.10.129.110">
    <property type="entry name" value="Polyketide synthase dehydratase"/>
    <property type="match status" value="1"/>
</dbReference>
<dbReference type="InterPro" id="IPR020843">
    <property type="entry name" value="ER"/>
</dbReference>
<evidence type="ECO:0000256" key="7">
    <source>
        <dbReference type="ARBA" id="ARBA00023315"/>
    </source>
</evidence>
<dbReference type="Pfam" id="PF16197">
    <property type="entry name" value="KAsynt_C_assoc"/>
    <property type="match status" value="1"/>
</dbReference>
<dbReference type="SMART" id="SM00826">
    <property type="entry name" value="PKS_DH"/>
    <property type="match status" value="1"/>
</dbReference>
<protein>
    <recommendedName>
        <fullName evidence="14">Polyketide synthase</fullName>
    </recommendedName>
</protein>
<dbReference type="InterPro" id="IPR014043">
    <property type="entry name" value="Acyl_transferase_dom"/>
</dbReference>
<dbReference type="Gene3D" id="3.40.47.10">
    <property type="match status" value="1"/>
</dbReference>
<dbReference type="SMART" id="SM00823">
    <property type="entry name" value="PKS_PP"/>
    <property type="match status" value="1"/>
</dbReference>
<name>A0ABR4FZV8_9EURO</name>
<dbReference type="InterPro" id="IPR018201">
    <property type="entry name" value="Ketoacyl_synth_AS"/>
</dbReference>
<keyword evidence="6" id="KW-0511">Multifunctional enzyme</keyword>
<gene>
    <name evidence="12" type="ORF">BJX66DRAFT_339856</name>
</gene>
<dbReference type="InterPro" id="IPR016035">
    <property type="entry name" value="Acyl_Trfase/lysoPLipase"/>
</dbReference>
<dbReference type="CDD" id="cd05195">
    <property type="entry name" value="enoyl_red"/>
    <property type="match status" value="1"/>
</dbReference>
<dbReference type="InterPro" id="IPR056501">
    <property type="entry name" value="NAD-bd_HRPKS_sdrA"/>
</dbReference>
<dbReference type="InterPro" id="IPR014030">
    <property type="entry name" value="Ketoacyl_synth_N"/>
</dbReference>
<evidence type="ECO:0000256" key="8">
    <source>
        <dbReference type="PROSITE-ProRule" id="PRU01363"/>
    </source>
</evidence>
<dbReference type="InterPro" id="IPR020806">
    <property type="entry name" value="PKS_PP-bd"/>
</dbReference>
<evidence type="ECO:0000313" key="12">
    <source>
        <dbReference type="EMBL" id="KAL2788807.1"/>
    </source>
</evidence>
<dbReference type="InterPro" id="IPR011032">
    <property type="entry name" value="GroES-like_sf"/>
</dbReference>
<feature type="active site" description="Proton donor; for dehydratase activity" evidence="8">
    <location>
        <position position="1202"/>
    </location>
</feature>
<dbReference type="InterPro" id="IPR014031">
    <property type="entry name" value="Ketoacyl_synth_C"/>
</dbReference>
<dbReference type="PANTHER" id="PTHR43775">
    <property type="entry name" value="FATTY ACID SYNTHASE"/>
    <property type="match status" value="1"/>
</dbReference>
<proteinExistence type="predicted"/>
<dbReference type="Pfam" id="PF14765">
    <property type="entry name" value="PS-DH"/>
    <property type="match status" value="1"/>
</dbReference>
<dbReference type="CDD" id="cd00833">
    <property type="entry name" value="PKS"/>
    <property type="match status" value="1"/>
</dbReference>
<dbReference type="InterPro" id="IPR049552">
    <property type="entry name" value="PKS_DH_N"/>
</dbReference>
<dbReference type="InterPro" id="IPR036291">
    <property type="entry name" value="NAD(P)-bd_dom_sf"/>
</dbReference>
<dbReference type="SUPFAM" id="SSF47336">
    <property type="entry name" value="ACP-like"/>
    <property type="match status" value="1"/>
</dbReference>
<dbReference type="PROSITE" id="PS50075">
    <property type="entry name" value="CARRIER"/>
    <property type="match status" value="1"/>
</dbReference>
<evidence type="ECO:0000256" key="2">
    <source>
        <dbReference type="ARBA" id="ARBA00022553"/>
    </source>
</evidence>
<feature type="domain" description="Ketosynthase family 3 (KS3)" evidence="10">
    <location>
        <begin position="49"/>
        <end position="471"/>
    </location>
</feature>
<dbReference type="SMART" id="SM00827">
    <property type="entry name" value="PKS_AT"/>
    <property type="match status" value="1"/>
</dbReference>
<dbReference type="Pfam" id="PF08240">
    <property type="entry name" value="ADH_N"/>
    <property type="match status" value="1"/>
</dbReference>
<comment type="caution">
    <text evidence="12">The sequence shown here is derived from an EMBL/GenBank/DDBJ whole genome shotgun (WGS) entry which is preliminary data.</text>
</comment>
<dbReference type="EMBL" id="JBFTWV010000073">
    <property type="protein sequence ID" value="KAL2788807.1"/>
    <property type="molecule type" value="Genomic_DNA"/>
</dbReference>
<dbReference type="InterPro" id="IPR049900">
    <property type="entry name" value="PKS_mFAS_DH"/>
</dbReference>
<dbReference type="InterPro" id="IPR016036">
    <property type="entry name" value="Malonyl_transacylase_ACP-bd"/>
</dbReference>
<dbReference type="InterPro" id="IPR036736">
    <property type="entry name" value="ACP-like_sf"/>
</dbReference>
<organism evidence="12 13">
    <name type="scientific">Aspergillus keveii</name>
    <dbReference type="NCBI Taxonomy" id="714993"/>
    <lineage>
        <taxon>Eukaryota</taxon>
        <taxon>Fungi</taxon>
        <taxon>Dikarya</taxon>
        <taxon>Ascomycota</taxon>
        <taxon>Pezizomycotina</taxon>
        <taxon>Eurotiomycetes</taxon>
        <taxon>Eurotiomycetidae</taxon>
        <taxon>Eurotiales</taxon>
        <taxon>Aspergillaceae</taxon>
        <taxon>Aspergillus</taxon>
        <taxon>Aspergillus subgen. Nidulantes</taxon>
    </lineage>
</organism>
<evidence type="ECO:0000256" key="5">
    <source>
        <dbReference type="ARBA" id="ARBA00023002"/>
    </source>
</evidence>
<keyword evidence="3" id="KW-0808">Transferase</keyword>
<keyword evidence="1" id="KW-0596">Phosphopantetheine</keyword>
<dbReference type="InterPro" id="IPR013968">
    <property type="entry name" value="PKS_KR"/>
</dbReference>
<dbReference type="SUPFAM" id="SSF52151">
    <property type="entry name" value="FabD/lysophospholipase-like"/>
    <property type="match status" value="1"/>
</dbReference>
<dbReference type="SUPFAM" id="SSF50129">
    <property type="entry name" value="GroES-like"/>
    <property type="match status" value="1"/>
</dbReference>
<dbReference type="Pfam" id="PF08659">
    <property type="entry name" value="KR"/>
    <property type="match status" value="1"/>
</dbReference>
<accession>A0ABR4FZV8</accession>
<dbReference type="PROSITE" id="PS00606">
    <property type="entry name" value="KS3_1"/>
    <property type="match status" value="1"/>
</dbReference>
<dbReference type="Pfam" id="PF21089">
    <property type="entry name" value="PKS_DH_N"/>
    <property type="match status" value="1"/>
</dbReference>
<dbReference type="SUPFAM" id="SSF53901">
    <property type="entry name" value="Thiolase-like"/>
    <property type="match status" value="1"/>
</dbReference>
<dbReference type="PANTHER" id="PTHR43775:SF50">
    <property type="entry name" value="HIGHLY REDUCING POLYKETIDE SYNTHASE SRDA"/>
    <property type="match status" value="1"/>
</dbReference>
<feature type="domain" description="Carrier" evidence="9">
    <location>
        <begin position="2350"/>
        <end position="2428"/>
    </location>
</feature>
<dbReference type="InterPro" id="IPR049551">
    <property type="entry name" value="PKS_DH_C"/>
</dbReference>
<dbReference type="Gene3D" id="3.90.180.10">
    <property type="entry name" value="Medium-chain alcohol dehydrogenases, catalytic domain"/>
    <property type="match status" value="1"/>
</dbReference>
<dbReference type="PROSITE" id="PS52019">
    <property type="entry name" value="PKS_MFAS_DH"/>
    <property type="match status" value="1"/>
</dbReference>
<reference evidence="12 13" key="1">
    <citation type="submission" date="2024-07" db="EMBL/GenBank/DDBJ databases">
        <title>Section-level genome sequencing and comparative genomics of Aspergillus sections Usti and Cavernicolus.</title>
        <authorList>
            <consortium name="Lawrence Berkeley National Laboratory"/>
            <person name="Nybo J.L."/>
            <person name="Vesth T.C."/>
            <person name="Theobald S."/>
            <person name="Frisvad J.C."/>
            <person name="Larsen T.O."/>
            <person name="Kjaerboelling I."/>
            <person name="Rothschild-Mancinelli K."/>
            <person name="Lyhne E.K."/>
            <person name="Kogle M.E."/>
            <person name="Barry K."/>
            <person name="Clum A."/>
            <person name="Na H."/>
            <person name="Ledsgaard L."/>
            <person name="Lin J."/>
            <person name="Lipzen A."/>
            <person name="Kuo A."/>
            <person name="Riley R."/>
            <person name="Mondo S."/>
            <person name="Labutti K."/>
            <person name="Haridas S."/>
            <person name="Pangalinan J."/>
            <person name="Salamov A.A."/>
            <person name="Simmons B.A."/>
            <person name="Magnuson J.K."/>
            <person name="Chen J."/>
            <person name="Drula E."/>
            <person name="Henrissat B."/>
            <person name="Wiebenga A."/>
            <person name="Lubbers R.J."/>
            <person name="Gomes A.C."/>
            <person name="Makela M.R."/>
            <person name="Stajich J."/>
            <person name="Grigoriev I.V."/>
            <person name="Mortensen U.H."/>
            <person name="De Vries R.P."/>
            <person name="Baker S.E."/>
            <person name="Andersen M.R."/>
        </authorList>
    </citation>
    <scope>NUCLEOTIDE SEQUENCE [LARGE SCALE GENOMIC DNA]</scope>
    <source>
        <strain evidence="12 13">CBS 209.92</strain>
    </source>
</reference>
<feature type="region of interest" description="N-terminal hotdog fold" evidence="8">
    <location>
        <begin position="977"/>
        <end position="1120"/>
    </location>
</feature>
<evidence type="ECO:0008006" key="14">
    <source>
        <dbReference type="Google" id="ProtNLM"/>
    </source>
</evidence>
<feature type="active site" description="Proton acceptor; for dehydratase activity" evidence="8">
    <location>
        <position position="1009"/>
    </location>
</feature>
<dbReference type="InterPro" id="IPR009081">
    <property type="entry name" value="PP-bd_ACP"/>
</dbReference>
<dbReference type="Pfam" id="PF13602">
    <property type="entry name" value="ADH_zinc_N_2"/>
    <property type="match status" value="1"/>
</dbReference>
<dbReference type="Gene3D" id="3.40.50.720">
    <property type="entry name" value="NAD(P)-binding Rossmann-like Domain"/>
    <property type="match status" value="3"/>
</dbReference>
<evidence type="ECO:0000256" key="4">
    <source>
        <dbReference type="ARBA" id="ARBA00022857"/>
    </source>
</evidence>
<dbReference type="SUPFAM" id="SSF55048">
    <property type="entry name" value="Probable ACP-binding domain of malonyl-CoA ACP transacylase"/>
    <property type="match status" value="1"/>
</dbReference>
<feature type="region of interest" description="C-terminal hotdog fold" evidence="8">
    <location>
        <begin position="1135"/>
        <end position="1293"/>
    </location>
</feature>
<sequence>MLVSEFATMSGSDSSEFVLANGSDTGKSVAHASRQGVISPSSEPSLISDDPVCIVGMACRLPGQITSPSDLWTFLSNNRSAQGPVPPERFNIKGFYHPDGSRAGAMNVLGGYFLQEDVRNFDNSFFGINNIEATYMDPQQRKLLEVVFECFEDAGVSMETMSGSETGVYVGNFTVDYQAMQTRDPDYMNRFVATGSGTAIMSNRISHVFNLQGPSLTLDTACSSSIYALHQAAAALQAGDCDGAIVAGANLITSPEQHMGTMKGGVLSPTSTCHTFDSSADGYGRAEGVNAIYVKRLSSAIRAGDNIRAIIRSTAVNSDGYTPGITLPSADAQEKVIRKAYAKAGLDFADTDYVECHGTGTAVGDPIEVDALSRCFTPRLGEPLLVGSVKTNLGHSEAASGLTSIMKMVVAFEHGLIPPTHGVVNINPNLKLRDRNMKVVRQLTKWPHTLRRASVNSFGYGGANAHIIIESVDSYLSDTAQIVEPIPNEHDEQAIVLPVTASSSKSLDTRVDQLTRQIIPDCDASTLRRLAITLQRHSNLRVRKFLLAKAKPPAGPVELVDLAEDAAGSVLNGEPLPFAFVFTGQGAQYAGMAKELLSLNTDFRTTIRSLDQVLFNLPAEHAPFQTLEECIIDDGPRSRVNDVTVSQPLCTAIQIGLVSVLRGWGITPSAVVGHSSGEIPAAYAAGLLTMSEAILAAYFRGYAASKLKSKGGMLAAGMDPVAAASLIEEKGLAGKVRVACINSPTSVTLSGELAGIETLLSSLQSQSMFARKLETGERAYHSHMMAEVGELYQSLLSPHISSKRPTTEIHKVIMYSSVGHSSEDLRLLDSSVRIDMAAYWRKNLEQPVQFSAALANLAANGRHHLLELGPHAALKGPIKQIRTAIKKDTHYLPYAPTLLRNQDADISIKQLAGTLFAHGHVLDWGRVQQTDTIVPGALSRRLHDLPPYPWDYSATAGKLWYEPRASVEVRARKHVRHELLGTGSVTGDGIHWSWRNILRLNEAPWLRDHRLEDQIVFPGAGYLALAIEAIAQKQDLTDKRRDNVLFEFRQVHINEALILPDSGDGNVGAYGRELHTMLSPLALTALNSSADWHEFTISSWISGETTTHCTGRLRLVSQPDARQTTGTVTVSNRESYEVWRMAKWYKKLKEDGLVFGAEFQSLTSLQTDCNRVRTESVSTTHLRPPAETQGGTSYLVHPITIDACLQAAIMGGIAGNLNQLRAHIPVSIGSCRIIIPSQKTLDTTGEVEIHTRSIPTGLSTCRIDCTLRAGPEDRPVIDLQDVRLVQYNGKQVRPFQGEQTVFEKRYPCLEVQWKPDLQRLALGAEGALREYVADFVKRQPLDLVDSTSLPVIAALVDLAGHRLPRMRILELGSNECVCKTRHLLNLLDKETAFPSCRSWHKGTIEASGDVKIKDGGEEPYDLILVAQHSTSKALWHKPQALGDLLTERGTLLTRASEEAVAGAQKLGMQVVNAGQQVLVAVRPPKTTRLQGRDVMILTTNKPSQEVTMLVSALTSHLPSTGVANIERVSLDSLQSKQITVDTVVISLLEMETEFLATISPTDTDKLRLITDLVKDLLWITGANMMGAVPDPNLTLANGLSRALMLEQPSLRFTILDVGPVKGIQQSRYQESCKSVVRVLASAGDRDDTEFIHHNGLLYISRFTPAQDLNTRFRRRLDSDEPLALEPLSKAGAAKLAIGQIGVTETLYFQQIDPLSAEPPAGYVDISLRSVSLNAKDIYTMTGRVETREATTALDIGGVVVAVGPDVKHLRPGDRVAAFVPNHFRTVERVPVGVVHLLRPEESMIEVPAILAVHGTAIHALRNCARLRAGESVLIHAGAGAFGLAAIALARRMGADVYTTVSSKTKRRHLVEKCAFPAANIFHSRSASFVADVFDATNGRGVDVIVNSLVGDLLHASWGCLAPFGRFVEIGKRDLVDAGRLDMSQFVKNASFISFDLSELFFADDKYYRDLLNSMMAEVLKDYRAGLIDPGPVKTFDVSEIAQAYRYFSSKDRMGKVVISMENPQSLIPLAPSKYQTTFSPNKIYLLIGCLGGLGRSLSRWMMARGARRFVFLGRSGCDKPSAAELVNRLRDAGAQVEVVRGDVSSAADVSTAVQTCVETGYPIGGVVQAAMGLHEALFTQMSNEAWHTGVDLKWKGSWNIHHALQGHEDELDFFLLTSSVSGSVGTATESNYCAANCFLDGFARWRRAQEKPAVSVGLGMISEVGYLHENPEIEALLLRKGIAPLNEEEFLQVIDFALAGSNPVHILTGLEGMSIRKLMAQGFDVHTGTMQDPRTALLLASLQAEQDLNKEGAGTTDANAGSAAAAAAWFIDEVPAASKKMLSSEASAPSLFDALLRMTRRQFSNLILMPLEQVEDRRPMSQFGVDSMIASEFRTWFWSAFQVDIPFLVIMSSQTTLVELAKCVEAKLLETWEATEAT</sequence>
<dbReference type="Gene3D" id="3.40.366.10">
    <property type="entry name" value="Malonyl-Coenzyme A Acyl Carrier Protein, domain 2"/>
    <property type="match status" value="1"/>
</dbReference>
<evidence type="ECO:0000259" key="10">
    <source>
        <dbReference type="PROSITE" id="PS52004"/>
    </source>
</evidence>
<dbReference type="InterPro" id="IPR001227">
    <property type="entry name" value="Ac_transferase_dom_sf"/>
</dbReference>
<evidence type="ECO:0000259" key="11">
    <source>
        <dbReference type="PROSITE" id="PS52019"/>
    </source>
</evidence>
<evidence type="ECO:0000313" key="13">
    <source>
        <dbReference type="Proteomes" id="UP001610563"/>
    </source>
</evidence>
<dbReference type="InterPro" id="IPR020841">
    <property type="entry name" value="PKS_Beta-ketoAc_synthase_dom"/>
</dbReference>
<dbReference type="Pfam" id="PF00109">
    <property type="entry name" value="ketoacyl-synt"/>
    <property type="match status" value="1"/>
</dbReference>
<evidence type="ECO:0000256" key="6">
    <source>
        <dbReference type="ARBA" id="ARBA00023268"/>
    </source>
</evidence>
<evidence type="ECO:0000256" key="1">
    <source>
        <dbReference type="ARBA" id="ARBA00022450"/>
    </source>
</evidence>
<dbReference type="InterPro" id="IPR057326">
    <property type="entry name" value="KR_dom"/>
</dbReference>
<dbReference type="Proteomes" id="UP001610563">
    <property type="component" value="Unassembled WGS sequence"/>
</dbReference>
<keyword evidence="2" id="KW-0597">Phosphoprotein</keyword>
<dbReference type="Pfam" id="PF00698">
    <property type="entry name" value="Acyl_transf_1"/>
    <property type="match status" value="1"/>
</dbReference>
<dbReference type="SMART" id="SM00822">
    <property type="entry name" value="PKS_KR"/>
    <property type="match status" value="1"/>
</dbReference>
<keyword evidence="13" id="KW-1185">Reference proteome</keyword>
<dbReference type="InterPro" id="IPR042104">
    <property type="entry name" value="PKS_dehydratase_sf"/>
</dbReference>
<keyword evidence="4" id="KW-0521">NADP</keyword>
<evidence type="ECO:0000259" key="9">
    <source>
        <dbReference type="PROSITE" id="PS50075"/>
    </source>
</evidence>
<dbReference type="PROSITE" id="PS52004">
    <property type="entry name" value="KS3_2"/>
    <property type="match status" value="1"/>
</dbReference>
<dbReference type="InterPro" id="IPR050091">
    <property type="entry name" value="PKS_NRPS_Biosynth_Enz"/>
</dbReference>
<evidence type="ECO:0000256" key="3">
    <source>
        <dbReference type="ARBA" id="ARBA00022679"/>
    </source>
</evidence>
<dbReference type="SUPFAM" id="SSF51735">
    <property type="entry name" value="NAD(P)-binding Rossmann-fold domains"/>
    <property type="match status" value="2"/>
</dbReference>
<dbReference type="SMART" id="SM00829">
    <property type="entry name" value="PKS_ER"/>
    <property type="match status" value="1"/>
</dbReference>
<keyword evidence="7" id="KW-0012">Acyltransferase</keyword>
<dbReference type="InterPro" id="IPR032821">
    <property type="entry name" value="PKS_assoc"/>
</dbReference>
<dbReference type="Pfam" id="PF23114">
    <property type="entry name" value="NAD-bd_HRPKS_sdrA"/>
    <property type="match status" value="1"/>
</dbReference>